<comment type="caution">
    <text evidence="2">The sequence shown here is derived from an EMBL/GenBank/DDBJ whole genome shotgun (WGS) entry which is preliminary data.</text>
</comment>
<dbReference type="AlphaFoldDB" id="A0A8K0MIT9"/>
<accession>A0A8K0MIT9</accession>
<protein>
    <submittedName>
        <fullName evidence="2">Uncharacterized protein</fullName>
    </submittedName>
</protein>
<evidence type="ECO:0000313" key="3">
    <source>
        <dbReference type="Proteomes" id="UP000796880"/>
    </source>
</evidence>
<reference evidence="2" key="1">
    <citation type="submission" date="2020-03" db="EMBL/GenBank/DDBJ databases">
        <title>A high-quality chromosome-level genome assembly of a woody plant with both climbing and erect habits, Rhamnella rubrinervis.</title>
        <authorList>
            <person name="Lu Z."/>
            <person name="Yang Y."/>
            <person name="Zhu X."/>
            <person name="Sun Y."/>
        </authorList>
    </citation>
    <scope>NUCLEOTIDE SEQUENCE</scope>
    <source>
        <strain evidence="2">BYM</strain>
        <tissue evidence="2">Leaf</tissue>
    </source>
</reference>
<proteinExistence type="predicted"/>
<evidence type="ECO:0000256" key="1">
    <source>
        <dbReference type="SAM" id="MobiDB-lite"/>
    </source>
</evidence>
<keyword evidence="3" id="KW-1185">Reference proteome</keyword>
<sequence>MPMLFVTLYGKYRPMQVVIQMGPPGVWAGGRTAVWAGPSPVVWTGAPPEALKSSGPLECSGLLESSEPLDSSGPSSTVGSDWICQIFPSDD</sequence>
<organism evidence="2 3">
    <name type="scientific">Rhamnella rubrinervis</name>
    <dbReference type="NCBI Taxonomy" id="2594499"/>
    <lineage>
        <taxon>Eukaryota</taxon>
        <taxon>Viridiplantae</taxon>
        <taxon>Streptophyta</taxon>
        <taxon>Embryophyta</taxon>
        <taxon>Tracheophyta</taxon>
        <taxon>Spermatophyta</taxon>
        <taxon>Magnoliopsida</taxon>
        <taxon>eudicotyledons</taxon>
        <taxon>Gunneridae</taxon>
        <taxon>Pentapetalae</taxon>
        <taxon>rosids</taxon>
        <taxon>fabids</taxon>
        <taxon>Rosales</taxon>
        <taxon>Rhamnaceae</taxon>
        <taxon>rhamnoid group</taxon>
        <taxon>Rhamneae</taxon>
        <taxon>Rhamnella</taxon>
    </lineage>
</organism>
<evidence type="ECO:0000313" key="2">
    <source>
        <dbReference type="EMBL" id="KAF3447200.1"/>
    </source>
</evidence>
<name>A0A8K0MIT9_9ROSA</name>
<feature type="compositionally biased region" description="Low complexity" evidence="1">
    <location>
        <begin position="62"/>
        <end position="76"/>
    </location>
</feature>
<gene>
    <name evidence="2" type="ORF">FNV43_RR12380</name>
</gene>
<dbReference type="EMBL" id="VOIH02000005">
    <property type="protein sequence ID" value="KAF3447200.1"/>
    <property type="molecule type" value="Genomic_DNA"/>
</dbReference>
<dbReference type="Proteomes" id="UP000796880">
    <property type="component" value="Unassembled WGS sequence"/>
</dbReference>
<feature type="region of interest" description="Disordered" evidence="1">
    <location>
        <begin position="62"/>
        <end position="81"/>
    </location>
</feature>